<sequence length="68" mass="7139">MAASSPAKSNSGGTDVSAPPSSKSLRGLNKPKCIKCGNVARSRFHFLMHHCVVPRAPRSCTSFCFCGG</sequence>
<dbReference type="EMBL" id="PNBA02000015">
    <property type="protein sequence ID" value="KAG6399223.1"/>
    <property type="molecule type" value="Genomic_DNA"/>
</dbReference>
<name>A0A8X8ZC63_SALSN</name>
<reference evidence="2" key="2">
    <citation type="submission" date="2020-08" db="EMBL/GenBank/DDBJ databases">
        <title>Plant Genome Project.</title>
        <authorList>
            <person name="Zhang R.-G."/>
        </authorList>
    </citation>
    <scope>NUCLEOTIDE SEQUENCE</scope>
    <source>
        <strain evidence="2">Huo1</strain>
        <tissue evidence="2">Leaf</tissue>
    </source>
</reference>
<feature type="region of interest" description="Disordered" evidence="1">
    <location>
        <begin position="1"/>
        <end position="30"/>
    </location>
</feature>
<protein>
    <submittedName>
        <fullName evidence="2">Uncharacterized protein</fullName>
    </submittedName>
</protein>
<evidence type="ECO:0000313" key="2">
    <source>
        <dbReference type="EMBL" id="KAG6399223.1"/>
    </source>
</evidence>
<comment type="caution">
    <text evidence="2">The sequence shown here is derived from an EMBL/GenBank/DDBJ whole genome shotgun (WGS) entry which is preliminary data.</text>
</comment>
<reference evidence="2" key="1">
    <citation type="submission" date="2018-01" db="EMBL/GenBank/DDBJ databases">
        <authorList>
            <person name="Mao J.F."/>
        </authorList>
    </citation>
    <scope>NUCLEOTIDE SEQUENCE</scope>
    <source>
        <strain evidence="2">Huo1</strain>
        <tissue evidence="2">Leaf</tissue>
    </source>
</reference>
<evidence type="ECO:0000256" key="1">
    <source>
        <dbReference type="SAM" id="MobiDB-lite"/>
    </source>
</evidence>
<gene>
    <name evidence="2" type="ORF">SASPL_140699</name>
</gene>
<proteinExistence type="predicted"/>
<dbReference type="AlphaFoldDB" id="A0A8X8ZC63"/>
<accession>A0A8X8ZC63</accession>
<feature type="compositionally biased region" description="Polar residues" evidence="1">
    <location>
        <begin position="1"/>
        <end position="24"/>
    </location>
</feature>
<evidence type="ECO:0000313" key="3">
    <source>
        <dbReference type="Proteomes" id="UP000298416"/>
    </source>
</evidence>
<dbReference type="Proteomes" id="UP000298416">
    <property type="component" value="Unassembled WGS sequence"/>
</dbReference>
<organism evidence="2">
    <name type="scientific">Salvia splendens</name>
    <name type="common">Scarlet sage</name>
    <dbReference type="NCBI Taxonomy" id="180675"/>
    <lineage>
        <taxon>Eukaryota</taxon>
        <taxon>Viridiplantae</taxon>
        <taxon>Streptophyta</taxon>
        <taxon>Embryophyta</taxon>
        <taxon>Tracheophyta</taxon>
        <taxon>Spermatophyta</taxon>
        <taxon>Magnoliopsida</taxon>
        <taxon>eudicotyledons</taxon>
        <taxon>Gunneridae</taxon>
        <taxon>Pentapetalae</taxon>
        <taxon>asterids</taxon>
        <taxon>lamiids</taxon>
        <taxon>Lamiales</taxon>
        <taxon>Lamiaceae</taxon>
        <taxon>Nepetoideae</taxon>
        <taxon>Mentheae</taxon>
        <taxon>Salviinae</taxon>
        <taxon>Salvia</taxon>
        <taxon>Salvia subgen. Calosphace</taxon>
        <taxon>core Calosphace</taxon>
    </lineage>
</organism>
<keyword evidence="3" id="KW-1185">Reference proteome</keyword>